<dbReference type="SMART" id="SM00393">
    <property type="entry name" value="R3H"/>
    <property type="match status" value="1"/>
</dbReference>
<dbReference type="InterPro" id="IPR036867">
    <property type="entry name" value="R3H_dom_sf"/>
</dbReference>
<evidence type="ECO:0000313" key="9">
    <source>
        <dbReference type="Proteomes" id="UP000184423"/>
    </source>
</evidence>
<accession>A0A1M4ZUJ0</accession>
<evidence type="ECO:0000256" key="5">
    <source>
        <dbReference type="ARBA" id="ARBA00023316"/>
    </source>
</evidence>
<dbReference type="AlphaFoldDB" id="A0A1M4ZUJ0"/>
<dbReference type="SUPFAM" id="SSF82708">
    <property type="entry name" value="R3H domain"/>
    <property type="match status" value="1"/>
</dbReference>
<dbReference type="PANTHER" id="PTHR35800">
    <property type="entry name" value="PROTEIN JAG"/>
    <property type="match status" value="1"/>
</dbReference>
<dbReference type="Gene3D" id="3.30.300.20">
    <property type="match status" value="1"/>
</dbReference>
<evidence type="ECO:0000256" key="1">
    <source>
        <dbReference type="ARBA" id="ARBA00022490"/>
    </source>
</evidence>
<dbReference type="Pfam" id="PF14804">
    <property type="entry name" value="Jag_N"/>
    <property type="match status" value="1"/>
</dbReference>
<comment type="function">
    <text evidence="6">A probable RNA chaperone. Forms a complex with KhpA which binds to cellular RNA and controls its expression. Plays a role in peptidoglycan (PG) homeostasis and cell length regulation.</text>
</comment>
<dbReference type="CDD" id="cd02414">
    <property type="entry name" value="KH-II_Jag"/>
    <property type="match status" value="1"/>
</dbReference>
<dbReference type="CDD" id="cd02644">
    <property type="entry name" value="R3H_jag"/>
    <property type="match status" value="1"/>
</dbReference>
<dbReference type="EMBL" id="FQVG01000043">
    <property type="protein sequence ID" value="SHF21689.1"/>
    <property type="molecule type" value="Genomic_DNA"/>
</dbReference>
<dbReference type="SMART" id="SM01245">
    <property type="entry name" value="Jag_N"/>
    <property type="match status" value="1"/>
</dbReference>
<dbReference type="GO" id="GO:0008360">
    <property type="term" value="P:regulation of cell shape"/>
    <property type="evidence" value="ECO:0007669"/>
    <property type="project" value="UniProtKB-KW"/>
</dbReference>
<dbReference type="PROSITE" id="PS51061">
    <property type="entry name" value="R3H"/>
    <property type="match status" value="1"/>
</dbReference>
<dbReference type="GO" id="GO:0003723">
    <property type="term" value="F:RNA binding"/>
    <property type="evidence" value="ECO:0007669"/>
    <property type="project" value="UniProtKB-UniRule"/>
</dbReference>
<dbReference type="InterPro" id="IPR001374">
    <property type="entry name" value="R3H_dom"/>
</dbReference>
<dbReference type="NCBIfam" id="NF041568">
    <property type="entry name" value="Jag_EloR"/>
    <property type="match status" value="1"/>
</dbReference>
<dbReference type="RefSeq" id="WP_073249450.1">
    <property type="nucleotide sequence ID" value="NZ_FQVG01000043.1"/>
</dbReference>
<feature type="region of interest" description="Jag_N domain" evidence="6">
    <location>
        <begin position="5"/>
        <end position="55"/>
    </location>
</feature>
<dbReference type="Pfam" id="PF13083">
    <property type="entry name" value="KH_KhpA-B"/>
    <property type="match status" value="1"/>
</dbReference>
<dbReference type="Gene3D" id="3.30.30.80">
    <property type="entry name" value="probable RNA-binding protein from clostridium symbiosum atcc 14940"/>
    <property type="match status" value="1"/>
</dbReference>
<evidence type="ECO:0000256" key="6">
    <source>
        <dbReference type="HAMAP-Rule" id="MF_00867"/>
    </source>
</evidence>
<comment type="domain">
    <text evidence="6">Has an N-terminal Jag-N domain and 2 RNA-binding domains (KH and R3H).</text>
</comment>
<evidence type="ECO:0000313" key="8">
    <source>
        <dbReference type="EMBL" id="SHF21689.1"/>
    </source>
</evidence>
<keyword evidence="1 6" id="KW-0963">Cytoplasm</keyword>
<dbReference type="GO" id="GO:0005737">
    <property type="term" value="C:cytoplasm"/>
    <property type="evidence" value="ECO:0007669"/>
    <property type="project" value="UniProtKB-SubCell"/>
</dbReference>
<evidence type="ECO:0000256" key="3">
    <source>
        <dbReference type="ARBA" id="ARBA00022960"/>
    </source>
</evidence>
<gene>
    <name evidence="6" type="primary">khpB</name>
    <name evidence="6" type="synonym">eloR</name>
    <name evidence="8" type="ORF">SAMN02746091_02020</name>
</gene>
<keyword evidence="4 6" id="KW-0143">Chaperone</keyword>
<comment type="subcellular location">
    <subcellularLocation>
        <location evidence="6">Cytoplasm</location>
    </subcellularLocation>
</comment>
<reference evidence="9" key="1">
    <citation type="submission" date="2016-11" db="EMBL/GenBank/DDBJ databases">
        <authorList>
            <person name="Varghese N."/>
            <person name="Submissions S."/>
        </authorList>
    </citation>
    <scope>NUCLEOTIDE SEQUENCE [LARGE SCALE GENOMIC DNA]</scope>
    <source>
        <strain evidence="9">DSM 10124</strain>
    </source>
</reference>
<dbReference type="InterPro" id="IPR038008">
    <property type="entry name" value="Jag_KH"/>
</dbReference>
<dbReference type="InterPro" id="IPR034079">
    <property type="entry name" value="R3H_KhpB"/>
</dbReference>
<sequence length="208" mass="23405">MKSIEMTGKTVEDAIEAALKELGVKGDSVDVEILDRGSKGILGLIGAKPARVKVTLKKDYAAIAKSFLRDVLDKMCVKCEIHIKDEDDVLKINLVGQRLGVLIGHRGETLDALQFLVGLVINKDNTEAEHKKVILDAENYRKKREEILIGLAKKLAYKVQKTNKCVKLEPMNPYERRIIHSALQDHPYVTTYSEGEEPFRKVVIDLKR</sequence>
<keyword evidence="3 6" id="KW-0133">Cell shape</keyword>
<dbReference type="Pfam" id="PF01424">
    <property type="entry name" value="R3H"/>
    <property type="match status" value="1"/>
</dbReference>
<organism evidence="8 9">
    <name type="scientific">Caloramator proteoclasticus DSM 10124</name>
    <dbReference type="NCBI Taxonomy" id="1121262"/>
    <lineage>
        <taxon>Bacteria</taxon>
        <taxon>Bacillati</taxon>
        <taxon>Bacillota</taxon>
        <taxon>Clostridia</taxon>
        <taxon>Eubacteriales</taxon>
        <taxon>Clostridiaceae</taxon>
        <taxon>Caloramator</taxon>
    </lineage>
</organism>
<keyword evidence="5 6" id="KW-0961">Cell wall biogenesis/degradation</keyword>
<keyword evidence="9" id="KW-1185">Reference proteome</keyword>
<keyword evidence="2 6" id="KW-0694">RNA-binding</keyword>
<dbReference type="Gene3D" id="3.30.1370.50">
    <property type="entry name" value="R3H-like domain"/>
    <property type="match status" value="1"/>
</dbReference>
<dbReference type="InterPro" id="IPR039247">
    <property type="entry name" value="KhpB"/>
</dbReference>
<comment type="similarity">
    <text evidence="6">Belongs to the KhpB RNA-binding protein family.</text>
</comment>
<evidence type="ECO:0000256" key="2">
    <source>
        <dbReference type="ARBA" id="ARBA00022884"/>
    </source>
</evidence>
<protein>
    <recommendedName>
        <fullName evidence="6">RNA-binding protein KhpB</fullName>
    </recommendedName>
    <alternativeName>
        <fullName evidence="6">RNA-binding protein EloR</fullName>
    </alternativeName>
</protein>
<comment type="subunit">
    <text evidence="6">Forms a complex with KhpA.</text>
</comment>
<dbReference type="GO" id="GO:0009252">
    <property type="term" value="P:peptidoglycan biosynthetic process"/>
    <property type="evidence" value="ECO:0007669"/>
    <property type="project" value="UniProtKB-UniRule"/>
</dbReference>
<dbReference type="InterPro" id="IPR015946">
    <property type="entry name" value="KH_dom-like_a/b"/>
</dbReference>
<dbReference type="Proteomes" id="UP000184423">
    <property type="component" value="Unassembled WGS sequence"/>
</dbReference>
<evidence type="ECO:0000256" key="4">
    <source>
        <dbReference type="ARBA" id="ARBA00023186"/>
    </source>
</evidence>
<name>A0A1M4ZUJ0_9CLOT</name>
<dbReference type="InterPro" id="IPR038247">
    <property type="entry name" value="Jag_N_dom_sf"/>
</dbReference>
<dbReference type="PANTHER" id="PTHR35800:SF1">
    <property type="entry name" value="RNA-BINDING PROTEIN KHPB"/>
    <property type="match status" value="1"/>
</dbReference>
<dbReference type="InterPro" id="IPR032782">
    <property type="entry name" value="KhpB_N"/>
</dbReference>
<dbReference type="HAMAP" id="MF_00867">
    <property type="entry name" value="KhpB"/>
    <property type="match status" value="1"/>
</dbReference>
<feature type="domain" description="R3H" evidence="7">
    <location>
        <begin position="142"/>
        <end position="208"/>
    </location>
</feature>
<dbReference type="GO" id="GO:0071555">
    <property type="term" value="P:cell wall organization"/>
    <property type="evidence" value="ECO:0007669"/>
    <property type="project" value="UniProtKB-KW"/>
</dbReference>
<proteinExistence type="inferred from homology"/>
<evidence type="ECO:0000259" key="7">
    <source>
        <dbReference type="PROSITE" id="PS51061"/>
    </source>
</evidence>